<dbReference type="EMBL" id="JACHJI010000026">
    <property type="protein sequence ID" value="MBB4903321.1"/>
    <property type="molecule type" value="Genomic_DNA"/>
</dbReference>
<dbReference type="RefSeq" id="WP_229890105.1">
    <property type="nucleotide sequence ID" value="NZ_BMTK01000020.1"/>
</dbReference>
<reference evidence="3 4" key="1">
    <citation type="submission" date="2020-08" db="EMBL/GenBank/DDBJ databases">
        <title>Genomic Encyclopedia of Type Strains, Phase III (KMG-III): the genomes of soil and plant-associated and newly described type strains.</title>
        <authorList>
            <person name="Whitman W."/>
        </authorList>
    </citation>
    <scope>NUCLEOTIDE SEQUENCE [LARGE SCALE GENOMIC DNA]</scope>
    <source>
        <strain evidence="3 4">CECT 3273</strain>
    </source>
</reference>
<feature type="compositionally biased region" description="Polar residues" evidence="1">
    <location>
        <begin position="7"/>
        <end position="18"/>
    </location>
</feature>
<evidence type="ECO:0000256" key="1">
    <source>
        <dbReference type="SAM" id="MobiDB-lite"/>
    </source>
</evidence>
<dbReference type="Proteomes" id="UP000579523">
    <property type="component" value="Unassembled WGS sequence"/>
</dbReference>
<dbReference type="AlphaFoldDB" id="A0A7W7PXT6"/>
<sequence length="116" mass="12909">MSHNDRQMNGQHRPNSILDQFELPPAKKSKQRLARLRTAWRESWEEGGFLYQRWEEVGRARHANWHEVAIWIKTAALFAGLSLIVMMLDAAGDIVSVALKGLSAAPDIGSGEGSGL</sequence>
<keyword evidence="2" id="KW-1133">Transmembrane helix</keyword>
<gene>
    <name evidence="3" type="ORF">FHS37_007418</name>
</gene>
<keyword evidence="2" id="KW-0472">Membrane</keyword>
<keyword evidence="2" id="KW-0812">Transmembrane</keyword>
<feature type="transmembrane region" description="Helical" evidence="2">
    <location>
        <begin position="68"/>
        <end position="88"/>
    </location>
</feature>
<feature type="region of interest" description="Disordered" evidence="1">
    <location>
        <begin position="1"/>
        <end position="21"/>
    </location>
</feature>
<evidence type="ECO:0000256" key="2">
    <source>
        <dbReference type="SAM" id="Phobius"/>
    </source>
</evidence>
<evidence type="ECO:0000313" key="3">
    <source>
        <dbReference type="EMBL" id="MBB4903321.1"/>
    </source>
</evidence>
<accession>A0A7W7PXT6</accession>
<organism evidence="3 4">
    <name type="scientific">Streptomyces griseomycini</name>
    <dbReference type="NCBI Taxonomy" id="66895"/>
    <lineage>
        <taxon>Bacteria</taxon>
        <taxon>Bacillati</taxon>
        <taxon>Actinomycetota</taxon>
        <taxon>Actinomycetes</taxon>
        <taxon>Kitasatosporales</taxon>
        <taxon>Streptomycetaceae</taxon>
        <taxon>Streptomyces</taxon>
    </lineage>
</organism>
<protein>
    <submittedName>
        <fullName evidence="3">Uncharacterized protein</fullName>
    </submittedName>
</protein>
<evidence type="ECO:0000313" key="4">
    <source>
        <dbReference type="Proteomes" id="UP000579523"/>
    </source>
</evidence>
<proteinExistence type="predicted"/>
<name>A0A7W7PXT6_9ACTN</name>
<comment type="caution">
    <text evidence="3">The sequence shown here is derived from an EMBL/GenBank/DDBJ whole genome shotgun (WGS) entry which is preliminary data.</text>
</comment>
<keyword evidence="4" id="KW-1185">Reference proteome</keyword>